<proteinExistence type="predicted"/>
<name>A0A7E4W2X3_PANRE</name>
<protein>
    <submittedName>
        <fullName evidence="2">Restriction endonuclease</fullName>
    </submittedName>
</protein>
<accession>A0A7E4W2X3</accession>
<keyword evidence="1" id="KW-1185">Reference proteome</keyword>
<dbReference type="WBParaSite" id="Pan_g5658.t1">
    <property type="protein sequence ID" value="Pan_g5658.t1"/>
    <property type="gene ID" value="Pan_g5658"/>
</dbReference>
<organism evidence="1 2">
    <name type="scientific">Panagrellus redivivus</name>
    <name type="common">Microworm</name>
    <dbReference type="NCBI Taxonomy" id="6233"/>
    <lineage>
        <taxon>Eukaryota</taxon>
        <taxon>Metazoa</taxon>
        <taxon>Ecdysozoa</taxon>
        <taxon>Nematoda</taxon>
        <taxon>Chromadorea</taxon>
        <taxon>Rhabditida</taxon>
        <taxon>Tylenchina</taxon>
        <taxon>Panagrolaimomorpha</taxon>
        <taxon>Panagrolaimoidea</taxon>
        <taxon>Panagrolaimidae</taxon>
        <taxon>Panagrellus</taxon>
    </lineage>
</organism>
<evidence type="ECO:0000313" key="1">
    <source>
        <dbReference type="Proteomes" id="UP000492821"/>
    </source>
</evidence>
<dbReference type="AlphaFoldDB" id="A0A7E4W2X3"/>
<evidence type="ECO:0000313" key="2">
    <source>
        <dbReference type="WBParaSite" id="Pan_g5658.t1"/>
    </source>
</evidence>
<reference evidence="1" key="1">
    <citation type="journal article" date="2013" name="Genetics">
        <title>The draft genome and transcriptome of Panagrellus redivivus are shaped by the harsh demands of a free-living lifestyle.</title>
        <authorList>
            <person name="Srinivasan J."/>
            <person name="Dillman A.R."/>
            <person name="Macchietto M.G."/>
            <person name="Heikkinen L."/>
            <person name="Lakso M."/>
            <person name="Fracchia K.M."/>
            <person name="Antoshechkin I."/>
            <person name="Mortazavi A."/>
            <person name="Wong G."/>
            <person name="Sternberg P.W."/>
        </authorList>
    </citation>
    <scope>NUCLEOTIDE SEQUENCE [LARGE SCALE GENOMIC DNA]</scope>
    <source>
        <strain evidence="1">MT8872</strain>
    </source>
</reference>
<sequence>MSNDSTPINFAKPVYPPAGFRPLEVSYPSLTDKDKGKLLGDNEEFPKFPVEPATMAPQRDLWLKSGVETQSGKEFTQLLKEELIRAGFHTEKTADNAME</sequence>
<dbReference type="Proteomes" id="UP000492821">
    <property type="component" value="Unassembled WGS sequence"/>
</dbReference>
<reference evidence="2" key="2">
    <citation type="submission" date="2020-10" db="UniProtKB">
        <authorList>
            <consortium name="WormBaseParasite"/>
        </authorList>
    </citation>
    <scope>IDENTIFICATION</scope>
</reference>